<feature type="region of interest" description="Disordered" evidence="1">
    <location>
        <begin position="1"/>
        <end position="23"/>
    </location>
</feature>
<dbReference type="AlphaFoldDB" id="A0A9N8DIK3"/>
<feature type="domain" description="Cyclin N-terminal" evidence="2">
    <location>
        <begin position="88"/>
        <end position="207"/>
    </location>
</feature>
<proteinExistence type="predicted"/>
<evidence type="ECO:0000313" key="4">
    <source>
        <dbReference type="Proteomes" id="UP001153069"/>
    </source>
</evidence>
<evidence type="ECO:0000259" key="2">
    <source>
        <dbReference type="Pfam" id="PF00134"/>
    </source>
</evidence>
<name>A0A9N8DIK3_9STRA</name>
<feature type="compositionally biased region" description="Polar residues" evidence="1">
    <location>
        <begin position="14"/>
        <end position="23"/>
    </location>
</feature>
<comment type="caution">
    <text evidence="3">The sequence shown here is derived from an EMBL/GenBank/DDBJ whole genome shotgun (WGS) entry which is preliminary data.</text>
</comment>
<evidence type="ECO:0000256" key="1">
    <source>
        <dbReference type="SAM" id="MobiDB-lite"/>
    </source>
</evidence>
<dbReference type="Proteomes" id="UP001153069">
    <property type="component" value="Unassembled WGS sequence"/>
</dbReference>
<protein>
    <submittedName>
        <fullName evidence="3">Diatom-specific cyclin</fullName>
    </submittedName>
</protein>
<dbReference type="Gene3D" id="1.10.472.10">
    <property type="entry name" value="Cyclin-like"/>
    <property type="match status" value="2"/>
</dbReference>
<reference evidence="3" key="1">
    <citation type="submission" date="2020-06" db="EMBL/GenBank/DDBJ databases">
        <authorList>
            <consortium name="Plant Systems Biology data submission"/>
        </authorList>
    </citation>
    <scope>NUCLEOTIDE SEQUENCE</scope>
    <source>
        <strain evidence="3">D6</strain>
    </source>
</reference>
<dbReference type="InterPro" id="IPR036915">
    <property type="entry name" value="Cyclin-like_sf"/>
</dbReference>
<sequence length="371" mass="42061">MVPRPEDTKAVSVTPLSTRDQQQQQVAGEQSMNYWDTQEEHQLQEVATTVDHLKNLLVQEKSHYAPCMDYLAVISSNQSGSAVSSGGDRVNEAWRRKLCEWCFEVVDHFGMEREVVSVAMNYLDRIVAKTLQVHGQDHHIAKREFQLVAVASLYIAVKLHGETDDIHMDRRRLNVDVFVELSRGFFNAEKIEAMELSILFNLDWHLNPPTPLKFIASMMRLIPTWPATCEMGYPQADFQRVYKAIFDISMFLTELSVCLSTFTFHSKNSIVAYASILCAMEALEDALPLPYETRVQFVNQVAAATGLLPESDQVRCVRNLLKELCPAIEERDVASLIMMGGEEEDDGGKASPICVSYATANNDLIYKHHYY</sequence>
<dbReference type="PANTHER" id="PTHR10177">
    <property type="entry name" value="CYCLINS"/>
    <property type="match status" value="1"/>
</dbReference>
<dbReference type="InterPro" id="IPR039361">
    <property type="entry name" value="Cyclin"/>
</dbReference>
<evidence type="ECO:0000313" key="3">
    <source>
        <dbReference type="EMBL" id="CAB9501404.1"/>
    </source>
</evidence>
<dbReference type="InterPro" id="IPR006671">
    <property type="entry name" value="Cyclin_N"/>
</dbReference>
<dbReference type="FunFam" id="1.10.472.10:FF:000093">
    <property type="entry name" value="Predicted protein"/>
    <property type="match status" value="1"/>
</dbReference>
<dbReference type="Pfam" id="PF00134">
    <property type="entry name" value="Cyclin_N"/>
    <property type="match status" value="1"/>
</dbReference>
<dbReference type="EMBL" id="CAICTM010000106">
    <property type="protein sequence ID" value="CAB9501404.1"/>
    <property type="molecule type" value="Genomic_DNA"/>
</dbReference>
<organism evidence="3 4">
    <name type="scientific">Seminavis robusta</name>
    <dbReference type="NCBI Taxonomy" id="568900"/>
    <lineage>
        <taxon>Eukaryota</taxon>
        <taxon>Sar</taxon>
        <taxon>Stramenopiles</taxon>
        <taxon>Ochrophyta</taxon>
        <taxon>Bacillariophyta</taxon>
        <taxon>Bacillariophyceae</taxon>
        <taxon>Bacillariophycidae</taxon>
        <taxon>Naviculales</taxon>
        <taxon>Naviculaceae</taxon>
        <taxon>Seminavis</taxon>
    </lineage>
</organism>
<accession>A0A9N8DIK3</accession>
<dbReference type="SUPFAM" id="SSF47954">
    <property type="entry name" value="Cyclin-like"/>
    <property type="match status" value="1"/>
</dbReference>
<keyword evidence="4" id="KW-1185">Reference proteome</keyword>
<dbReference type="OrthoDB" id="64224at2759"/>
<gene>
    <name evidence="3" type="ORF">SEMRO_107_G054050.1</name>
</gene>